<evidence type="ECO:0000313" key="1">
    <source>
        <dbReference type="EMBL" id="JAC76482.1"/>
    </source>
</evidence>
<feature type="non-terminal residue" evidence="1">
    <location>
        <position position="1"/>
    </location>
</feature>
<reference evidence="1" key="1">
    <citation type="submission" date="2014-05" db="EMBL/GenBank/DDBJ databases">
        <title>The transcriptome of the halophilic microalga Tetraselmis sp. GSL018 isolated from the Great Salt Lake, Utah.</title>
        <authorList>
            <person name="Jinkerson R.E."/>
            <person name="D'Adamo S."/>
            <person name="Posewitz M.C."/>
        </authorList>
    </citation>
    <scope>NUCLEOTIDE SEQUENCE</scope>
    <source>
        <strain evidence="1">GSL018</strain>
    </source>
</reference>
<accession>A0A061RUE1</accession>
<sequence>NRPTNAGNPILPGAVCSRIGIALSPMLTGGKLPLPLRDALMCCAKPTQAQCHKWNRAVADFQLQRCRGPAQGQLCLPA</sequence>
<protein>
    <submittedName>
        <fullName evidence="1">Uncharacterized protein</fullName>
    </submittedName>
</protein>
<gene>
    <name evidence="1" type="ORF">TSPGSL018_20029</name>
</gene>
<name>A0A061RUE1_9CHLO</name>
<dbReference type="AlphaFoldDB" id="A0A061RUE1"/>
<dbReference type="EMBL" id="GBEZ01009087">
    <property type="protein sequence ID" value="JAC76482.1"/>
    <property type="molecule type" value="Transcribed_RNA"/>
</dbReference>
<organism evidence="1">
    <name type="scientific">Tetraselmis sp. GSL018</name>
    <dbReference type="NCBI Taxonomy" id="582737"/>
    <lineage>
        <taxon>Eukaryota</taxon>
        <taxon>Viridiplantae</taxon>
        <taxon>Chlorophyta</taxon>
        <taxon>core chlorophytes</taxon>
        <taxon>Chlorodendrophyceae</taxon>
        <taxon>Chlorodendrales</taxon>
        <taxon>Chlorodendraceae</taxon>
        <taxon>Tetraselmis</taxon>
    </lineage>
</organism>
<proteinExistence type="predicted"/>